<dbReference type="Proteomes" id="UP000032568">
    <property type="component" value="Chromosome"/>
</dbReference>
<keyword evidence="2" id="KW-1185">Reference proteome</keyword>
<protein>
    <submittedName>
        <fullName evidence="1">Uncharacterized protein</fullName>
    </submittedName>
</protein>
<proteinExistence type="predicted"/>
<evidence type="ECO:0000313" key="2">
    <source>
        <dbReference type="Proteomes" id="UP000032568"/>
    </source>
</evidence>
<accession>A0AAE9YQ62</accession>
<name>A0AAE9YQ62_9GAMM</name>
<organism evidence="1 2">
    <name type="scientific">Thalassomonas actiniarum</name>
    <dbReference type="NCBI Taxonomy" id="485447"/>
    <lineage>
        <taxon>Bacteria</taxon>
        <taxon>Pseudomonadati</taxon>
        <taxon>Pseudomonadota</taxon>
        <taxon>Gammaproteobacteria</taxon>
        <taxon>Alteromonadales</taxon>
        <taxon>Colwelliaceae</taxon>
        <taxon>Thalassomonas</taxon>
    </lineage>
</organism>
<dbReference type="KEGG" id="tact:SG35_000325"/>
<dbReference type="EMBL" id="CP059735">
    <property type="protein sequence ID" value="WDD99170.1"/>
    <property type="molecule type" value="Genomic_DNA"/>
</dbReference>
<sequence>MPFPVLMSHDEWKSRTAGGVLCRRSDALADVDTAIQTYEHERNQENLDDLKVKFYYWCRSKEDFTRSVRNTGSQAPWELHLKLFMTGKSDASALRELAELRAMQQGLCAQMFWGCNMRFKSRLETAKGFISDVKSLLEQMGIKGITVPDIVRRIINGILGHFAPVGKAISSALAPINTIINRVIDFFKQLVKTLAIPVQTFIELVKNEILSLVERLIGHLLPMANALEFVTTFGPGVYYLVKKQVSVFQSNRARRFACDGDPRGAFDQLHLLLKSERNALAGELSASAIKALVDGVMPMASQAVAWADDFRKTLQSIITTIRQCMEMKKANKVFRQINASMTSSSFDLSIFSVSPLIASHVISSASQSQLVAMMPGNTTGFATWIKYTRLVIDKHIKPMQTEARRIIDEHPCKIENIGDEYRLHLAGQTELMRTAMVEHHEKSKDYLATIPRAALLSAIRRSDTGSLAPVTPHLGKTTGLLDDITWFNQKALKKAATRTGQTTGVLDEVTWFKKEKLNAASTRKVNPALEMRKFELALKQVNNQILAQTWLNHQAFSGIRLGDKVIDLSQWKKLSWVRFGRRHEFTKSIDKGLVGYSQLFQVNRSKYGQGALTKDKLRSCLEDIKARIHYLMNQLLKPLHTWLDPKNKVHQTSKRLSAMTRLRELIDKEVDNLSRLHSEYSTKSRQAQLLYA</sequence>
<reference evidence="1 2" key="1">
    <citation type="journal article" date="2015" name="Genome Announc.">
        <title>Draft Genome Sequences of Marine Isolates of Thalassomonas viridans and Thalassomonas actiniarum.</title>
        <authorList>
            <person name="Olonade I."/>
            <person name="van Zyl L.J."/>
            <person name="Trindade M."/>
        </authorList>
    </citation>
    <scope>NUCLEOTIDE SEQUENCE [LARGE SCALE GENOMIC DNA]</scope>
    <source>
        <strain evidence="1 2">A5K-106</strain>
    </source>
</reference>
<evidence type="ECO:0000313" key="1">
    <source>
        <dbReference type="EMBL" id="WDD99170.1"/>
    </source>
</evidence>
<gene>
    <name evidence="1" type="ORF">SG35_000325</name>
</gene>
<dbReference type="RefSeq" id="WP_152646779.1">
    <property type="nucleotide sequence ID" value="NZ_CP059735.1"/>
</dbReference>
<reference evidence="1 2" key="2">
    <citation type="journal article" date="2022" name="Mar. Drugs">
        <title>Bioassay-Guided Fractionation Leads to the Detection of Cholic Acid Generated by the Rare Thalassomonas sp.</title>
        <authorList>
            <person name="Pheiffer F."/>
            <person name="Schneider Y.K."/>
            <person name="Hansen E.H."/>
            <person name="Andersen J.H."/>
            <person name="Isaksson J."/>
            <person name="Busche T."/>
            <person name="R C."/>
            <person name="Kalinowski J."/>
            <person name="Zyl L.V."/>
            <person name="Trindade M."/>
        </authorList>
    </citation>
    <scope>NUCLEOTIDE SEQUENCE [LARGE SCALE GENOMIC DNA]</scope>
    <source>
        <strain evidence="1 2">A5K-106</strain>
    </source>
</reference>
<dbReference type="AlphaFoldDB" id="A0AAE9YQ62"/>